<dbReference type="InterPro" id="IPR011009">
    <property type="entry name" value="Kinase-like_dom_sf"/>
</dbReference>
<accession>A0A177B011</accession>
<dbReference type="CDD" id="cd05117">
    <property type="entry name" value="STKc_CAMK"/>
    <property type="match status" value="1"/>
</dbReference>
<feature type="domain" description="Protein kinase" evidence="5">
    <location>
        <begin position="676"/>
        <end position="929"/>
    </location>
</feature>
<dbReference type="OrthoDB" id="40902at2759"/>
<dbReference type="Pfam" id="PF13181">
    <property type="entry name" value="TPR_8"/>
    <property type="match status" value="2"/>
</dbReference>
<feature type="repeat" description="TPR" evidence="3">
    <location>
        <begin position="65"/>
        <end position="98"/>
    </location>
</feature>
<dbReference type="InterPro" id="IPR017441">
    <property type="entry name" value="Protein_kinase_ATP_BS"/>
</dbReference>
<dbReference type="InterPro" id="IPR019734">
    <property type="entry name" value="TPR_rpt"/>
</dbReference>
<evidence type="ECO:0000313" key="7">
    <source>
        <dbReference type="Proteomes" id="UP000078046"/>
    </source>
</evidence>
<dbReference type="SMART" id="SM00028">
    <property type="entry name" value="TPR"/>
    <property type="match status" value="15"/>
</dbReference>
<dbReference type="SMART" id="SM00220">
    <property type="entry name" value="S_TKc"/>
    <property type="match status" value="1"/>
</dbReference>
<dbReference type="PROSITE" id="PS50005">
    <property type="entry name" value="TPR"/>
    <property type="match status" value="2"/>
</dbReference>
<dbReference type="AlphaFoldDB" id="A0A177B011"/>
<dbReference type="PANTHER" id="PTHR24347">
    <property type="entry name" value="SERINE/THREONINE-PROTEIN KINASE"/>
    <property type="match status" value="1"/>
</dbReference>
<protein>
    <recommendedName>
        <fullName evidence="5">Protein kinase domain-containing protein</fullName>
    </recommendedName>
</protein>
<dbReference type="Proteomes" id="UP000078046">
    <property type="component" value="Unassembled WGS sequence"/>
</dbReference>
<keyword evidence="2 4" id="KW-0067">ATP-binding</keyword>
<comment type="caution">
    <text evidence="6">The sequence shown here is derived from an EMBL/GenBank/DDBJ whole genome shotgun (WGS) entry which is preliminary data.</text>
</comment>
<dbReference type="Gene3D" id="1.25.40.10">
    <property type="entry name" value="Tetratricopeptide repeat domain"/>
    <property type="match status" value="5"/>
</dbReference>
<keyword evidence="3" id="KW-0802">TPR repeat</keyword>
<evidence type="ECO:0000256" key="4">
    <source>
        <dbReference type="PROSITE-ProRule" id="PRU10141"/>
    </source>
</evidence>
<keyword evidence="1 4" id="KW-0547">Nucleotide-binding</keyword>
<feature type="binding site" evidence="4">
    <location>
        <position position="713"/>
    </location>
    <ligand>
        <name>ATP</name>
        <dbReference type="ChEBI" id="CHEBI:30616"/>
    </ligand>
</feature>
<proteinExistence type="predicted"/>
<name>A0A177B011_9BILA</name>
<gene>
    <name evidence="6" type="ORF">A3Q56_04643</name>
</gene>
<sequence length="975" mass="112274">GFLLLQMKDYKKAFNCVKIAADINILNDNMPSIEKCQTAIVLTFLKKHEAAINILKNYSNRYPTSESIALLAYAYKKSKNYRKAIEVYNTSLDIMKQNNTQYLKSDEMVWPHEAISIFNSIGFCHYVLKEPALAITALENSLKINFKQPNIIIYLGKLIFDTKQKNYFHSALLCFNKALKIDRNLFKAYLARSCCYAHVKNYGKAIMNCNKAISISPKSIRAHMYRGCLKTKINALEYALDDLNVCVSLNSESALLYFNRGVLYHKAEKYIRGLSDYSIAIILSSEKSLIYFKSLLNRAIIYYKLLQYRNVVADCLNAIKSPLTKKFRSEVVNIIARSYFRLKQYDKCLSCLNIELKNNPRNIKLLIARGNVYTNLKGSIHLARDDYNKVLKINPKCFEAMINIALAYKIEGKIEKSIEHCNDIIHTFPDSAEAYHIRGILYDYRFQRETALSDMTKALELSKNAYILNNFGIFSLLNKHISYKYFLRATASNLKDTEVKNISLIGYYNATNLLVHNHRFQEAIEKYTYIIKNDEHFYPAYINRACCLMISLNWTEACTNLNHIISCTKKYYEAFALRAIIHIHGENYSTGLKDIDYACKLEPDNYKLYKIKGDILFKMNKTELAHKIYAKILILSSKKCKLNLIKSLIYLNQVAMNESNYWFKGSQRSRTFDNVYDLNEELGAGATSKVYKCYDKLMKKHWAAKFILKTIGKKAAKAEISILLKINHPNIVRLREVYETKKHIIMILEHVTGGELFDRIIEKGYYTEKDAAKAMSYVLEGLSYLHKNEIVHRDLKPENLLYESTEETSPLKIADFGLSTIQSGITTSKTLCGTPGYCAPEVLKGEGYGKEIDAWGIGVITYILLCGYEPFYHETQSGTLRLILKGEYSFSDEDWKENSENSKDFIRRLLVLNPKNRMTIDSALNHPWIKGFAKDVELVEAKKKLRIYVNWKKVVAAKNAIGALKALKFENKTEN</sequence>
<evidence type="ECO:0000256" key="3">
    <source>
        <dbReference type="PROSITE-ProRule" id="PRU00339"/>
    </source>
</evidence>
<dbReference type="PROSITE" id="PS50011">
    <property type="entry name" value="PROTEIN_KINASE_DOM"/>
    <property type="match status" value="1"/>
</dbReference>
<evidence type="ECO:0000256" key="1">
    <source>
        <dbReference type="ARBA" id="ARBA00022741"/>
    </source>
</evidence>
<dbReference type="PROSITE" id="PS00107">
    <property type="entry name" value="PROTEIN_KINASE_ATP"/>
    <property type="match status" value="1"/>
</dbReference>
<reference evidence="6 7" key="1">
    <citation type="submission" date="2016-04" db="EMBL/GenBank/DDBJ databases">
        <title>The genome of Intoshia linei affirms orthonectids as highly simplified spiralians.</title>
        <authorList>
            <person name="Mikhailov K.V."/>
            <person name="Slusarev G.S."/>
            <person name="Nikitin M.A."/>
            <person name="Logacheva M.D."/>
            <person name="Penin A."/>
            <person name="Aleoshin V."/>
            <person name="Panchin Y.V."/>
        </authorList>
    </citation>
    <scope>NUCLEOTIDE SEQUENCE [LARGE SCALE GENOMIC DNA]</scope>
    <source>
        <strain evidence="6">Intl2013</strain>
        <tissue evidence="6">Whole animal</tissue>
    </source>
</reference>
<dbReference type="Gene3D" id="1.10.510.10">
    <property type="entry name" value="Transferase(Phosphotransferase) domain 1"/>
    <property type="match status" value="1"/>
</dbReference>
<dbReference type="PROSITE" id="PS00108">
    <property type="entry name" value="PROTEIN_KINASE_ST"/>
    <property type="match status" value="1"/>
</dbReference>
<dbReference type="Pfam" id="PF00069">
    <property type="entry name" value="Pkinase"/>
    <property type="match status" value="1"/>
</dbReference>
<feature type="non-terminal residue" evidence="6">
    <location>
        <position position="1"/>
    </location>
</feature>
<keyword evidence="7" id="KW-1185">Reference proteome</keyword>
<dbReference type="InterPro" id="IPR011990">
    <property type="entry name" value="TPR-like_helical_dom_sf"/>
</dbReference>
<dbReference type="FunFam" id="1.10.510.10:FF:000571">
    <property type="entry name" value="Maternal embryonic leucine zipper kinase"/>
    <property type="match status" value="1"/>
</dbReference>
<dbReference type="GO" id="GO:0004672">
    <property type="term" value="F:protein kinase activity"/>
    <property type="evidence" value="ECO:0007669"/>
    <property type="project" value="InterPro"/>
</dbReference>
<dbReference type="InterPro" id="IPR008271">
    <property type="entry name" value="Ser/Thr_kinase_AS"/>
</dbReference>
<dbReference type="EMBL" id="LWCA01000614">
    <property type="protein sequence ID" value="OAF67627.1"/>
    <property type="molecule type" value="Genomic_DNA"/>
</dbReference>
<evidence type="ECO:0000259" key="5">
    <source>
        <dbReference type="PROSITE" id="PS50011"/>
    </source>
</evidence>
<dbReference type="Gene3D" id="3.30.200.20">
    <property type="entry name" value="Phosphorylase Kinase, domain 1"/>
    <property type="match status" value="1"/>
</dbReference>
<feature type="repeat" description="TPR" evidence="3">
    <location>
        <begin position="432"/>
        <end position="465"/>
    </location>
</feature>
<organism evidence="6 7">
    <name type="scientific">Intoshia linei</name>
    <dbReference type="NCBI Taxonomy" id="1819745"/>
    <lineage>
        <taxon>Eukaryota</taxon>
        <taxon>Metazoa</taxon>
        <taxon>Spiralia</taxon>
        <taxon>Lophotrochozoa</taxon>
        <taxon>Mesozoa</taxon>
        <taxon>Orthonectida</taxon>
        <taxon>Rhopaluridae</taxon>
        <taxon>Intoshia</taxon>
    </lineage>
</organism>
<dbReference type="SUPFAM" id="SSF48452">
    <property type="entry name" value="TPR-like"/>
    <property type="match status" value="4"/>
</dbReference>
<evidence type="ECO:0000313" key="6">
    <source>
        <dbReference type="EMBL" id="OAF67627.1"/>
    </source>
</evidence>
<dbReference type="InterPro" id="IPR000719">
    <property type="entry name" value="Prot_kinase_dom"/>
</dbReference>
<evidence type="ECO:0000256" key="2">
    <source>
        <dbReference type="ARBA" id="ARBA00022840"/>
    </source>
</evidence>
<dbReference type="GO" id="GO:0005524">
    <property type="term" value="F:ATP binding"/>
    <property type="evidence" value="ECO:0007669"/>
    <property type="project" value="UniProtKB-UniRule"/>
</dbReference>
<dbReference type="SUPFAM" id="SSF56112">
    <property type="entry name" value="Protein kinase-like (PK-like)"/>
    <property type="match status" value="1"/>
</dbReference>